<gene>
    <name evidence="3" type="ORF">BUW47_06210</name>
</gene>
<feature type="transmembrane region" description="Helical" evidence="2">
    <location>
        <begin position="54"/>
        <end position="76"/>
    </location>
</feature>
<evidence type="ECO:0000313" key="4">
    <source>
        <dbReference type="Proteomes" id="UP000185427"/>
    </source>
</evidence>
<keyword evidence="2" id="KW-0812">Transmembrane</keyword>
<keyword evidence="2" id="KW-0472">Membrane</keyword>
<feature type="transmembrane region" description="Helical" evidence="2">
    <location>
        <begin position="25"/>
        <end position="45"/>
    </location>
</feature>
<feature type="region of interest" description="Disordered" evidence="1">
    <location>
        <begin position="277"/>
        <end position="305"/>
    </location>
</feature>
<dbReference type="Pfam" id="PF20386">
    <property type="entry name" value="DUF6681"/>
    <property type="match status" value="1"/>
</dbReference>
<dbReference type="Proteomes" id="UP000185427">
    <property type="component" value="Chromosome"/>
</dbReference>
<evidence type="ECO:0000256" key="2">
    <source>
        <dbReference type="SAM" id="Phobius"/>
    </source>
</evidence>
<organism evidence="3 4">
    <name type="scientific">Limosilactobacillus fermentum</name>
    <name type="common">Lactobacillus fermentum</name>
    <dbReference type="NCBI Taxonomy" id="1613"/>
    <lineage>
        <taxon>Bacteria</taxon>
        <taxon>Bacillati</taxon>
        <taxon>Bacillota</taxon>
        <taxon>Bacilli</taxon>
        <taxon>Lactobacillales</taxon>
        <taxon>Lactobacillaceae</taxon>
        <taxon>Limosilactobacillus</taxon>
    </lineage>
</organism>
<dbReference type="OrthoDB" id="2192445at2"/>
<protein>
    <submittedName>
        <fullName evidence="3">Uncharacterized protein</fullName>
    </submittedName>
</protein>
<dbReference type="EMBL" id="CP019030">
    <property type="protein sequence ID" value="APU46043.1"/>
    <property type="molecule type" value="Genomic_DNA"/>
</dbReference>
<name>A0A1L7GVW7_LIMFE</name>
<dbReference type="AlphaFoldDB" id="A0A1L7GVW7"/>
<evidence type="ECO:0000313" key="3">
    <source>
        <dbReference type="EMBL" id="APU46043.1"/>
    </source>
</evidence>
<reference evidence="3 4" key="1">
    <citation type="submission" date="2016-12" db="EMBL/GenBank/DDBJ databases">
        <title>Complete Genome Sequence of Lactobacillus fermentum Strain SNUV175, a Probiotic for Treatment of Bacterial Vaginosis.</title>
        <authorList>
            <person name="Lee S."/>
            <person name="You H.J."/>
            <person name="Kwon B."/>
            <person name="Ko G."/>
        </authorList>
    </citation>
    <scope>NUCLEOTIDE SEQUENCE [LARGE SCALE GENOMIC DNA]</scope>
    <source>
        <strain evidence="3 4">SNUV175</strain>
    </source>
</reference>
<dbReference type="InterPro" id="IPR046503">
    <property type="entry name" value="DUF6681"/>
</dbReference>
<evidence type="ECO:0000256" key="1">
    <source>
        <dbReference type="SAM" id="MobiDB-lite"/>
    </source>
</evidence>
<accession>A0A1L7GVW7</accession>
<proteinExistence type="predicted"/>
<sequence length="305" mass="34426">MFSLLDMINGSLGYFNLSVKIKNRIYVGLAFFGDLYLIYVTFMLLKNQSWLRGFLYFLAVVGVTYYLYLNAVYYFLGKTSRFDFLSPWLSKLTGTTRETPEEKERQRLEKLAALQKQAMGASNGLFTGEDVIQAEVEIDSREQENLRKVVDHLVAEGVLLADYNGLDADGIITQYQETGQPVDALNVGQQPPYFELVHDPLGHRLEIYMGLNQMEKRPVGHIKRVGLTDVHTAHDQFDLYLASLYVTGGPRKIPGRRGSTILTDGDFGLVAQVAYRDRQGQTDSSTTTGAPTQPLGARERARRRH</sequence>
<dbReference type="RefSeq" id="WP_021816561.1">
    <property type="nucleotide sequence ID" value="NZ_CP017712.1"/>
</dbReference>
<feature type="compositionally biased region" description="Polar residues" evidence="1">
    <location>
        <begin position="281"/>
        <end position="291"/>
    </location>
</feature>
<keyword evidence="2" id="KW-1133">Transmembrane helix</keyword>